<gene>
    <name evidence="12" type="ORF">APZ42_016929</name>
</gene>
<evidence type="ECO:0000256" key="5">
    <source>
        <dbReference type="ARBA" id="ARBA00022989"/>
    </source>
</evidence>
<evidence type="ECO:0000313" key="12">
    <source>
        <dbReference type="EMBL" id="KZS17290.1"/>
    </source>
</evidence>
<feature type="transmembrane region" description="Helical" evidence="10">
    <location>
        <begin position="140"/>
        <end position="161"/>
    </location>
</feature>
<evidence type="ECO:0000256" key="4">
    <source>
        <dbReference type="ARBA" id="ARBA00022692"/>
    </source>
</evidence>
<feature type="domain" description="G-protein coupled receptors family 1 profile" evidence="11">
    <location>
        <begin position="25"/>
        <end position="322"/>
    </location>
</feature>
<keyword evidence="6" id="KW-0297">G-protein coupled receptor</keyword>
<dbReference type="AlphaFoldDB" id="A0A165A8A5"/>
<keyword evidence="3" id="KW-1003">Cell membrane</keyword>
<comment type="caution">
    <text evidence="12">The sequence shown here is derived from an EMBL/GenBank/DDBJ whole genome shotgun (WGS) entry which is preliminary data.</text>
</comment>
<keyword evidence="13" id="KW-1185">Reference proteome</keyword>
<proteinExistence type="inferred from homology"/>
<keyword evidence="4 10" id="KW-0812">Transmembrane</keyword>
<dbReference type="InterPro" id="IPR000276">
    <property type="entry name" value="GPCR_Rhodpsn"/>
</dbReference>
<protein>
    <recommendedName>
        <fullName evidence="11">G-protein coupled receptors family 1 profile domain-containing protein</fullName>
    </recommendedName>
</protein>
<dbReference type="STRING" id="35525.A0A165A8A5"/>
<keyword evidence="8" id="KW-0675">Receptor</keyword>
<dbReference type="CDD" id="cd00637">
    <property type="entry name" value="7tm_classA_rhodopsin-like"/>
    <property type="match status" value="1"/>
</dbReference>
<name>A0A165A8A5_9CRUS</name>
<dbReference type="SUPFAM" id="SSF81321">
    <property type="entry name" value="Family A G protein-coupled receptor-like"/>
    <property type="match status" value="1"/>
</dbReference>
<dbReference type="GO" id="GO:0005886">
    <property type="term" value="C:plasma membrane"/>
    <property type="evidence" value="ECO:0007669"/>
    <property type="project" value="UniProtKB-SubCell"/>
</dbReference>
<comment type="subcellular location">
    <subcellularLocation>
        <location evidence="1">Cell membrane</location>
        <topology evidence="1">Multi-pass membrane protein</topology>
    </subcellularLocation>
</comment>
<accession>A0A165A8A5</accession>
<dbReference type="Proteomes" id="UP000076858">
    <property type="component" value="Unassembled WGS sequence"/>
</dbReference>
<keyword evidence="5 10" id="KW-1133">Transmembrane helix</keyword>
<evidence type="ECO:0000256" key="9">
    <source>
        <dbReference type="ARBA" id="ARBA00023224"/>
    </source>
</evidence>
<dbReference type="PANTHER" id="PTHR22752">
    <property type="entry name" value="G PROTEIN-COUPLED RECEPTOR"/>
    <property type="match status" value="1"/>
</dbReference>
<evidence type="ECO:0000256" key="1">
    <source>
        <dbReference type="ARBA" id="ARBA00004651"/>
    </source>
</evidence>
<dbReference type="InterPro" id="IPR017452">
    <property type="entry name" value="GPCR_Rhodpsn_7TM"/>
</dbReference>
<dbReference type="GO" id="GO:0004930">
    <property type="term" value="F:G protein-coupled receptor activity"/>
    <property type="evidence" value="ECO:0007669"/>
    <property type="project" value="UniProtKB-KW"/>
</dbReference>
<reference evidence="12 13" key="1">
    <citation type="submission" date="2016-03" db="EMBL/GenBank/DDBJ databases">
        <title>EvidentialGene: Evidence-directed Construction of Genes on Genomes.</title>
        <authorList>
            <person name="Gilbert D.G."/>
            <person name="Choi J.-H."/>
            <person name="Mockaitis K."/>
            <person name="Colbourne J."/>
            <person name="Pfrender M."/>
        </authorList>
    </citation>
    <scope>NUCLEOTIDE SEQUENCE [LARGE SCALE GENOMIC DNA]</scope>
    <source>
        <strain evidence="12 13">Xinb3</strain>
        <tissue evidence="12">Complete organism</tissue>
    </source>
</reference>
<keyword evidence="7 10" id="KW-0472">Membrane</keyword>
<evidence type="ECO:0000256" key="2">
    <source>
        <dbReference type="ARBA" id="ARBA00010663"/>
    </source>
</evidence>
<dbReference type="PRINTS" id="PR00237">
    <property type="entry name" value="GPCRRHODOPSN"/>
</dbReference>
<organism evidence="12 13">
    <name type="scientific">Daphnia magna</name>
    <dbReference type="NCBI Taxonomy" id="35525"/>
    <lineage>
        <taxon>Eukaryota</taxon>
        <taxon>Metazoa</taxon>
        <taxon>Ecdysozoa</taxon>
        <taxon>Arthropoda</taxon>
        <taxon>Crustacea</taxon>
        <taxon>Branchiopoda</taxon>
        <taxon>Diplostraca</taxon>
        <taxon>Cladocera</taxon>
        <taxon>Anomopoda</taxon>
        <taxon>Daphniidae</taxon>
        <taxon>Daphnia</taxon>
    </lineage>
</organism>
<feature type="transmembrane region" description="Helical" evidence="10">
    <location>
        <begin position="46"/>
        <end position="71"/>
    </location>
</feature>
<evidence type="ECO:0000259" key="11">
    <source>
        <dbReference type="PROSITE" id="PS50262"/>
    </source>
</evidence>
<dbReference type="PROSITE" id="PS50262">
    <property type="entry name" value="G_PROTEIN_RECEP_F1_2"/>
    <property type="match status" value="1"/>
</dbReference>
<evidence type="ECO:0000313" key="13">
    <source>
        <dbReference type="Proteomes" id="UP000076858"/>
    </source>
</evidence>
<evidence type="ECO:0000256" key="8">
    <source>
        <dbReference type="ARBA" id="ARBA00023170"/>
    </source>
</evidence>
<evidence type="ECO:0000256" key="10">
    <source>
        <dbReference type="SAM" id="Phobius"/>
    </source>
</evidence>
<dbReference type="Pfam" id="PF00001">
    <property type="entry name" value="7tm_1"/>
    <property type="match status" value="1"/>
</dbReference>
<dbReference type="EMBL" id="LRGB01000642">
    <property type="protein sequence ID" value="KZS17290.1"/>
    <property type="molecule type" value="Genomic_DNA"/>
</dbReference>
<comment type="similarity">
    <text evidence="2">Belongs to the G-protein coupled receptor 1 family.</text>
</comment>
<feature type="transmembrane region" description="Helical" evidence="10">
    <location>
        <begin position="181"/>
        <end position="201"/>
    </location>
</feature>
<feature type="transmembrane region" description="Helical" evidence="10">
    <location>
        <begin position="263"/>
        <end position="286"/>
    </location>
</feature>
<evidence type="ECO:0000256" key="3">
    <source>
        <dbReference type="ARBA" id="ARBA00022475"/>
    </source>
</evidence>
<keyword evidence="9" id="KW-0807">Transducer</keyword>
<evidence type="ECO:0000256" key="6">
    <source>
        <dbReference type="ARBA" id="ARBA00023040"/>
    </source>
</evidence>
<feature type="transmembrane region" description="Helical" evidence="10">
    <location>
        <begin position="306"/>
        <end position="325"/>
    </location>
</feature>
<dbReference type="Gene3D" id="1.20.1070.10">
    <property type="entry name" value="Rhodopsin 7-helix transmembrane proteins"/>
    <property type="match status" value="1"/>
</dbReference>
<sequence>MAAYDSYWLIWFAVMCTVTIFGFLAYITLLLVVLSTANLRQSPSNSFIVALSSTGLLATSVVFPWAIALYFNHRSGSKKWLSISSNCTTDDEGIPWGVCSALGALHNFSIYNSAWLVSAIAIERHVSIIRPFYSPSALKYALLSAVLTVCSLLFALIPSLLSSDLTCSSLYAFPFGDPIFNWIQFVIVFLIPIVIIVIMYVNIYRVAQNVRSTIRAIQPTTSSIPTTNERTSRIWTVDQEVLVSQTTSVSVPNGKRNKAIRTLILTTGTYIALWSPYWLLKMVVVIQHEDLCDALQWGVANDGWMVVTWLMYVSISINPLLYGLLNRAIRLEIKRKLQMTRRIWSCPCRTTEPANNEDGRVCEPENFW</sequence>
<evidence type="ECO:0000256" key="7">
    <source>
        <dbReference type="ARBA" id="ARBA00023136"/>
    </source>
</evidence>
<feature type="transmembrane region" description="Helical" evidence="10">
    <location>
        <begin position="7"/>
        <end position="34"/>
    </location>
</feature>